<feature type="transmembrane region" description="Helical" evidence="4">
    <location>
        <begin position="104"/>
        <end position="127"/>
    </location>
</feature>
<dbReference type="PANTHER" id="PTHR37042:SF4">
    <property type="entry name" value="OUTER MEMBRANE PROTEIN RV1973"/>
    <property type="match status" value="1"/>
</dbReference>
<comment type="subcellular location">
    <subcellularLocation>
        <location evidence="1">Membrane</location>
    </subcellularLocation>
</comment>
<dbReference type="AlphaFoldDB" id="A0A6J4MUY6"/>
<reference evidence="5" key="1">
    <citation type="submission" date="2020-02" db="EMBL/GenBank/DDBJ databases">
        <authorList>
            <person name="Meier V. D."/>
        </authorList>
    </citation>
    <scope>NUCLEOTIDE SEQUENCE</scope>
    <source>
        <strain evidence="5">AVDCRST_MAG47</strain>
    </source>
</reference>
<evidence type="ECO:0000256" key="3">
    <source>
        <dbReference type="SAM" id="MobiDB-lite"/>
    </source>
</evidence>
<name>A0A6J4MUY6_9ACTN</name>
<accession>A0A6J4MUY6</accession>
<keyword evidence="2 4" id="KW-0472">Membrane</keyword>
<evidence type="ECO:0000313" key="5">
    <source>
        <dbReference type="EMBL" id="CAA9365237.1"/>
    </source>
</evidence>
<evidence type="ECO:0000256" key="2">
    <source>
        <dbReference type="ARBA" id="ARBA00023136"/>
    </source>
</evidence>
<keyword evidence="4" id="KW-1133">Transmembrane helix</keyword>
<evidence type="ECO:0000256" key="4">
    <source>
        <dbReference type="SAM" id="Phobius"/>
    </source>
</evidence>
<feature type="compositionally biased region" description="Basic and acidic residues" evidence="3">
    <location>
        <begin position="63"/>
        <end position="75"/>
    </location>
</feature>
<dbReference type="EMBL" id="CADCUK010000037">
    <property type="protein sequence ID" value="CAA9365237.1"/>
    <property type="molecule type" value="Genomic_DNA"/>
</dbReference>
<feature type="region of interest" description="Disordered" evidence="3">
    <location>
        <begin position="39"/>
        <end position="95"/>
    </location>
</feature>
<organism evidence="5">
    <name type="scientific">uncultured Nocardioidaceae bacterium</name>
    <dbReference type="NCBI Taxonomy" id="253824"/>
    <lineage>
        <taxon>Bacteria</taxon>
        <taxon>Bacillati</taxon>
        <taxon>Actinomycetota</taxon>
        <taxon>Actinomycetes</taxon>
        <taxon>Propionibacteriales</taxon>
        <taxon>Nocardioidaceae</taxon>
        <taxon>environmental samples</taxon>
    </lineage>
</organism>
<proteinExistence type="predicted"/>
<gene>
    <name evidence="5" type="ORF">AVDCRST_MAG47-521</name>
</gene>
<evidence type="ECO:0000256" key="1">
    <source>
        <dbReference type="ARBA" id="ARBA00004370"/>
    </source>
</evidence>
<dbReference type="PANTHER" id="PTHR37042">
    <property type="entry name" value="OUTER MEMBRANE PROTEIN RV1973"/>
    <property type="match status" value="1"/>
</dbReference>
<protein>
    <recommendedName>
        <fullName evidence="6">Mce-associated membrane protein</fullName>
    </recommendedName>
</protein>
<feature type="compositionally biased region" description="Low complexity" evidence="3">
    <location>
        <begin position="77"/>
        <end position="92"/>
    </location>
</feature>
<evidence type="ECO:0008006" key="6">
    <source>
        <dbReference type="Google" id="ProtNLM"/>
    </source>
</evidence>
<keyword evidence="4" id="KW-0812">Transmembrane</keyword>
<dbReference type="GO" id="GO:0016020">
    <property type="term" value="C:membrane"/>
    <property type="evidence" value="ECO:0007669"/>
    <property type="project" value="UniProtKB-SubCell"/>
</dbReference>
<sequence>MDGATKVCPYCAEVIKAAAIKCRYCQSDLVDVPDEQTVSAPAGSTLVTPTPTQKPSTKPTRTPVERPIDLTKQEVKAPPSASVSASASASSSSEDDEPVRRRRWVLVAAAVALVLVLLFLTFALTAWRSAQEITEADDAARTVRASVTDKVEALLSYDHSTFDEDLEAAQEGMTPDFQEEYEPTVAEIRDRALAQERSQQADVVAVAVVSQSAEEVETLVFVNTISSRAGSQQQRLMQNRVSVTMVKQDGSWLIDELSVPQS</sequence>
<feature type="compositionally biased region" description="Low complexity" evidence="3">
    <location>
        <begin position="48"/>
        <end position="62"/>
    </location>
</feature>